<feature type="domain" description="Peptidase S33 tripeptidyl aminopeptidase-like C-terminal" evidence="3">
    <location>
        <begin position="437"/>
        <end position="528"/>
    </location>
</feature>
<accession>A0AAW0E393</accession>
<evidence type="ECO:0000259" key="3">
    <source>
        <dbReference type="Pfam" id="PF08386"/>
    </source>
</evidence>
<evidence type="ECO:0000256" key="1">
    <source>
        <dbReference type="SAM" id="SignalP"/>
    </source>
</evidence>
<reference evidence="4 5" key="1">
    <citation type="journal article" date="2024" name="J Genomics">
        <title>Draft genome sequencing and assembly of Favolaschia claudopus CIRM-BRFM 2984 isolated from oak limbs.</title>
        <authorList>
            <person name="Navarro D."/>
            <person name="Drula E."/>
            <person name="Chaduli D."/>
            <person name="Cazenave R."/>
            <person name="Ahrendt S."/>
            <person name="Wang J."/>
            <person name="Lipzen A."/>
            <person name="Daum C."/>
            <person name="Barry K."/>
            <person name="Grigoriev I.V."/>
            <person name="Favel A."/>
            <person name="Rosso M.N."/>
            <person name="Martin F."/>
        </authorList>
    </citation>
    <scope>NUCLEOTIDE SEQUENCE [LARGE SCALE GENOMIC DNA]</scope>
    <source>
        <strain evidence="4 5">CIRM-BRFM 2984</strain>
    </source>
</reference>
<dbReference type="AlphaFoldDB" id="A0AAW0E393"/>
<dbReference type="EMBL" id="JAWWNJ010000004">
    <property type="protein sequence ID" value="KAK7058173.1"/>
    <property type="molecule type" value="Genomic_DNA"/>
</dbReference>
<dbReference type="Proteomes" id="UP001362999">
    <property type="component" value="Unassembled WGS sequence"/>
</dbReference>
<keyword evidence="5" id="KW-1185">Reference proteome</keyword>
<dbReference type="Pfam" id="PF08386">
    <property type="entry name" value="Abhydrolase_4"/>
    <property type="match status" value="1"/>
</dbReference>
<dbReference type="InterPro" id="IPR013595">
    <property type="entry name" value="Pept_S33_TAP-like_C"/>
</dbReference>
<dbReference type="SUPFAM" id="SSF53474">
    <property type="entry name" value="alpha/beta-Hydrolases"/>
    <property type="match status" value="1"/>
</dbReference>
<evidence type="ECO:0000313" key="5">
    <source>
        <dbReference type="Proteomes" id="UP001362999"/>
    </source>
</evidence>
<name>A0AAW0E393_9AGAR</name>
<protein>
    <recommendedName>
        <fullName evidence="6">Alpha/beta-hydrolase</fullName>
    </recommendedName>
</protein>
<sequence>MFTKSFFSTSKPFTGLSFLLLLQHLGVSSYAASIASPACHDKGRTNQTIRWVDCHDRVPEPIEPALNITGSTFVGDLPPNLFCGEMDVPMDYSKPFDAKHNNITIGFAMNRPSKRASGLVIYHAGGPGENAAAEIWASALNLSASFAGLEDFDVLGVNTRGIQFSNPLNLSSGVFFDGIPAFPSNEEEFKQYQAAMTKFYAAAIRDSTPPGIMEHVSTTEMVEDWESVRRALGYKKVNYAGVSYGTFVGLAYATSRPEVVDRFVLDAAIPHGMSFQEMIKFQVGAVNRLVQRADAFCLNDTACPFYGQGNGSVIKAWEAVLAQAEQSPIPAPSCLSNSTEIPCVSPVTSTSLRQGVDFIFRSNSDFPLFNLAMNQSLNGDASLIAYKPAIDIRESVVSPLLCSDTKIEESIKTWEGFNNLTLNAKREGFDPFNIVYSQIWQLGLQCSVWPFKTPDRTTLPTDLPIMWMTSDFDLNLPTELTTFAWQQAPNSTLVIRHGDDHTSILIPAPADAAGNVAREFIRTGVMPGSRDDAQVTIIGPGGERPPVPGAYEVPTGAIAGDFSSVEVIV</sequence>
<evidence type="ECO:0000313" key="4">
    <source>
        <dbReference type="EMBL" id="KAK7058173.1"/>
    </source>
</evidence>
<gene>
    <name evidence="4" type="ORF">R3P38DRAFT_2498221</name>
</gene>
<feature type="domain" description="AB hydrolase-1" evidence="2">
    <location>
        <begin position="119"/>
        <end position="308"/>
    </location>
</feature>
<dbReference type="InterPro" id="IPR000073">
    <property type="entry name" value="AB_hydrolase_1"/>
</dbReference>
<evidence type="ECO:0000259" key="2">
    <source>
        <dbReference type="Pfam" id="PF00561"/>
    </source>
</evidence>
<keyword evidence="1" id="KW-0732">Signal</keyword>
<feature type="chain" id="PRO_5043687595" description="Alpha/beta-hydrolase" evidence="1">
    <location>
        <begin position="32"/>
        <end position="569"/>
    </location>
</feature>
<evidence type="ECO:0008006" key="6">
    <source>
        <dbReference type="Google" id="ProtNLM"/>
    </source>
</evidence>
<dbReference type="Pfam" id="PF00561">
    <property type="entry name" value="Abhydrolase_1"/>
    <property type="match status" value="1"/>
</dbReference>
<organism evidence="4 5">
    <name type="scientific">Favolaschia claudopus</name>
    <dbReference type="NCBI Taxonomy" id="2862362"/>
    <lineage>
        <taxon>Eukaryota</taxon>
        <taxon>Fungi</taxon>
        <taxon>Dikarya</taxon>
        <taxon>Basidiomycota</taxon>
        <taxon>Agaricomycotina</taxon>
        <taxon>Agaricomycetes</taxon>
        <taxon>Agaricomycetidae</taxon>
        <taxon>Agaricales</taxon>
        <taxon>Marasmiineae</taxon>
        <taxon>Mycenaceae</taxon>
        <taxon>Favolaschia</taxon>
    </lineage>
</organism>
<comment type="caution">
    <text evidence="4">The sequence shown here is derived from an EMBL/GenBank/DDBJ whole genome shotgun (WGS) entry which is preliminary data.</text>
</comment>
<feature type="signal peptide" evidence="1">
    <location>
        <begin position="1"/>
        <end position="31"/>
    </location>
</feature>
<dbReference type="Gene3D" id="3.40.50.1820">
    <property type="entry name" value="alpha/beta hydrolase"/>
    <property type="match status" value="1"/>
</dbReference>
<proteinExistence type="predicted"/>
<dbReference type="InterPro" id="IPR029058">
    <property type="entry name" value="AB_hydrolase_fold"/>
</dbReference>